<reference evidence="2" key="1">
    <citation type="submission" date="2023-01" db="EMBL/GenBank/DDBJ databases">
        <title>Whole genome sequence of Paucibacter sp. S2-9 isolated from pond sediment.</title>
        <authorList>
            <person name="Jung J.Y."/>
        </authorList>
    </citation>
    <scope>NUCLEOTIDE SEQUENCE</scope>
    <source>
        <strain evidence="2">S2-9</strain>
    </source>
</reference>
<dbReference type="KEGG" id="pais:PFX98_17225"/>
<evidence type="ECO:0000313" key="2">
    <source>
        <dbReference type="EMBL" id="WIT10644.1"/>
    </source>
</evidence>
<protein>
    <submittedName>
        <fullName evidence="2">DUF2249 domain-containing protein</fullName>
    </submittedName>
</protein>
<feature type="domain" description="DUF2249" evidence="1">
    <location>
        <begin position="11"/>
        <end position="80"/>
    </location>
</feature>
<dbReference type="AlphaFoldDB" id="A0AA95NAW1"/>
<keyword evidence="3" id="KW-1185">Reference proteome</keyword>
<evidence type="ECO:0000259" key="1">
    <source>
        <dbReference type="Pfam" id="PF10006"/>
    </source>
</evidence>
<sequence length="93" mass="10468">MTVAATPAAEVIDVRLIAPQERHARIFETFQALPVGNWFYLLSDHEPLPLRQQFEAQWPGQFDWEALETGPAQWRLRISRKPAGKSCCGCCGG</sequence>
<name>A0AA95NAW1_9BURK</name>
<dbReference type="RefSeq" id="WP_285231718.1">
    <property type="nucleotide sequence ID" value="NZ_CP116346.1"/>
</dbReference>
<dbReference type="Pfam" id="PF10006">
    <property type="entry name" value="DUF2249"/>
    <property type="match status" value="1"/>
</dbReference>
<dbReference type="InterPro" id="IPR018720">
    <property type="entry name" value="DUF2249"/>
</dbReference>
<evidence type="ECO:0000313" key="3">
    <source>
        <dbReference type="Proteomes" id="UP001177769"/>
    </source>
</evidence>
<dbReference type="Proteomes" id="UP001177769">
    <property type="component" value="Chromosome"/>
</dbReference>
<gene>
    <name evidence="2" type="ORF">PFX98_17225</name>
</gene>
<dbReference type="EMBL" id="CP116346">
    <property type="protein sequence ID" value="WIT10644.1"/>
    <property type="molecule type" value="Genomic_DNA"/>
</dbReference>
<organism evidence="2 3">
    <name type="scientific">Paucibacter sediminis</name>
    <dbReference type="NCBI Taxonomy" id="3019553"/>
    <lineage>
        <taxon>Bacteria</taxon>
        <taxon>Pseudomonadati</taxon>
        <taxon>Pseudomonadota</taxon>
        <taxon>Betaproteobacteria</taxon>
        <taxon>Burkholderiales</taxon>
        <taxon>Sphaerotilaceae</taxon>
        <taxon>Roseateles</taxon>
    </lineage>
</organism>
<accession>A0AA95NAW1</accession>
<proteinExistence type="predicted"/>